<keyword evidence="1" id="KW-1133">Transmembrane helix</keyword>
<dbReference type="EMBL" id="SMSE01000001">
    <property type="protein sequence ID" value="TDG15935.1"/>
    <property type="molecule type" value="Genomic_DNA"/>
</dbReference>
<dbReference type="AlphaFoldDB" id="A0A4V2ZXQ7"/>
<dbReference type="InterPro" id="IPR010266">
    <property type="entry name" value="NnrS"/>
</dbReference>
<evidence type="ECO:0000256" key="1">
    <source>
        <dbReference type="SAM" id="Phobius"/>
    </source>
</evidence>
<feature type="transmembrane region" description="Helical" evidence="1">
    <location>
        <begin position="307"/>
        <end position="329"/>
    </location>
</feature>
<gene>
    <name evidence="2" type="ORF">E2F43_06840</name>
</gene>
<feature type="transmembrane region" description="Helical" evidence="1">
    <location>
        <begin position="100"/>
        <end position="123"/>
    </location>
</feature>
<dbReference type="Pfam" id="PF05940">
    <property type="entry name" value="NnrS"/>
    <property type="match status" value="1"/>
</dbReference>
<organism evidence="2 3">
    <name type="scientific">Seongchinamella unica</name>
    <dbReference type="NCBI Taxonomy" id="2547392"/>
    <lineage>
        <taxon>Bacteria</taxon>
        <taxon>Pseudomonadati</taxon>
        <taxon>Pseudomonadota</taxon>
        <taxon>Gammaproteobacteria</taxon>
        <taxon>Cellvibrionales</taxon>
        <taxon>Halieaceae</taxon>
        <taxon>Seongchinamella</taxon>
    </lineage>
</organism>
<feature type="transmembrane region" description="Helical" evidence="1">
    <location>
        <begin position="178"/>
        <end position="200"/>
    </location>
</feature>
<feature type="transmembrane region" description="Helical" evidence="1">
    <location>
        <begin position="68"/>
        <end position="88"/>
    </location>
</feature>
<keyword evidence="1" id="KW-0472">Membrane</keyword>
<name>A0A4V2ZXQ7_9GAMM</name>
<dbReference type="Proteomes" id="UP000295554">
    <property type="component" value="Unassembled WGS sequence"/>
</dbReference>
<feature type="transmembrane region" description="Helical" evidence="1">
    <location>
        <begin position="221"/>
        <end position="239"/>
    </location>
</feature>
<feature type="transmembrane region" description="Helical" evidence="1">
    <location>
        <begin position="275"/>
        <end position="295"/>
    </location>
</feature>
<feature type="transmembrane region" description="Helical" evidence="1">
    <location>
        <begin position="341"/>
        <end position="363"/>
    </location>
</feature>
<dbReference type="OrthoDB" id="9770040at2"/>
<feature type="transmembrane region" description="Helical" evidence="1">
    <location>
        <begin position="29"/>
        <end position="48"/>
    </location>
</feature>
<evidence type="ECO:0000313" key="3">
    <source>
        <dbReference type="Proteomes" id="UP000295554"/>
    </source>
</evidence>
<feature type="transmembrane region" description="Helical" evidence="1">
    <location>
        <begin position="129"/>
        <end position="146"/>
    </location>
</feature>
<protein>
    <submittedName>
        <fullName evidence="2">NnrS family protein</fullName>
    </submittedName>
</protein>
<comment type="caution">
    <text evidence="2">The sequence shown here is derived from an EMBL/GenBank/DDBJ whole genome shotgun (WGS) entry which is preliminary data.</text>
</comment>
<feature type="transmembrane region" description="Helical" evidence="1">
    <location>
        <begin position="369"/>
        <end position="390"/>
    </location>
</feature>
<sequence length="402" mass="43316">MAVLLSDGSISEPPREEGPGLFRLAFRPFFLGGALFSVLAVLLWSSIVSGGTGLNVYGGGLWWHGHEMLFGFVAAIVVGFLLTAVQTWTGITGIKGRPLAALFLLWLCARLALVLPALVPLWLTISLDLLFLPLAAVLLSLPVIRIRQWRNIVFVPVLLAMAAANGASHVSVVRQDPALQAVAFNFMVMLVSLLITVVAGRVVPMFTANGTGTERVPPLPWLERLCLLSMLLAIPAAVWMPDSPAIASLALFFAAACHGLRVLRWRTWVTLATPLVWSLHLSYWALVLGLGLLGVSRLSDSVSLSQALHVLTVGGMGLMILAMISRVSLGHTGRTLQVGPVMVVAYLSLLAALILRVSGQWWLADYRDVIIGSALLWAVAYGLFFVRYLPILASPRPDGRPG</sequence>
<keyword evidence="1" id="KW-0812">Transmembrane</keyword>
<evidence type="ECO:0000313" key="2">
    <source>
        <dbReference type="EMBL" id="TDG15935.1"/>
    </source>
</evidence>
<proteinExistence type="predicted"/>
<accession>A0A4V2ZXQ7</accession>
<keyword evidence="3" id="KW-1185">Reference proteome</keyword>
<feature type="transmembrane region" description="Helical" evidence="1">
    <location>
        <begin position="153"/>
        <end position="172"/>
    </location>
</feature>
<dbReference type="RefSeq" id="WP_133210876.1">
    <property type="nucleotide sequence ID" value="NZ_SMSE01000001.1"/>
</dbReference>
<feature type="transmembrane region" description="Helical" evidence="1">
    <location>
        <begin position="245"/>
        <end position="263"/>
    </location>
</feature>
<reference evidence="2 3" key="1">
    <citation type="submission" date="2019-03" db="EMBL/GenBank/DDBJ databases">
        <title>Seongchinamella monodicae gen. nov., sp. nov., a novel member of the Gammaproteobacteria isolated from a tidal mudflat of beach.</title>
        <authorList>
            <person name="Yang H.G."/>
            <person name="Kang J.W."/>
            <person name="Lee S.D."/>
        </authorList>
    </citation>
    <scope>NUCLEOTIDE SEQUENCE [LARGE SCALE GENOMIC DNA]</scope>
    <source>
        <strain evidence="2 3">GH4-78</strain>
    </source>
</reference>